<dbReference type="AlphaFoldDB" id="A0A381IA89"/>
<dbReference type="PANTHER" id="PTHR34289">
    <property type="entry name" value="PROTEIN, PUTATIVE (DUF819)-RELATED"/>
    <property type="match status" value="1"/>
</dbReference>
<evidence type="ECO:0000313" key="2">
    <source>
        <dbReference type="EMBL" id="SUY24120.1"/>
    </source>
</evidence>
<sequence length="111" mass="11813">MGTFLIYIFFVVVGVPASITLIIQKSPLLLLYCGIMVLINMLVTFIVAKIFKFSLEEAILASNANIGGPTTAAAMAISKGWSKLVGPILIVGTFGYIVGNYFGLLVGNILI</sequence>
<dbReference type="EMBL" id="UFWD01000001">
    <property type="protein sequence ID" value="SUY24120.1"/>
    <property type="molecule type" value="Genomic_DNA"/>
</dbReference>
<feature type="transmembrane region" description="Helical" evidence="1">
    <location>
        <begin position="6"/>
        <end position="23"/>
    </location>
</feature>
<keyword evidence="1" id="KW-0812">Transmembrane</keyword>
<feature type="transmembrane region" description="Helical" evidence="1">
    <location>
        <begin position="88"/>
        <end position="110"/>
    </location>
</feature>
<feature type="transmembrane region" description="Helical" evidence="1">
    <location>
        <begin position="30"/>
        <end position="51"/>
    </location>
</feature>
<protein>
    <submittedName>
        <fullName evidence="2">Predicted integral membrane protein</fullName>
    </submittedName>
</protein>
<gene>
    <name evidence="2" type="ORF">NCTC13307_02102</name>
</gene>
<name>A0A381IA89_CLODI</name>
<organism evidence="2">
    <name type="scientific">Clostridioides difficile</name>
    <name type="common">Peptoclostridium difficile</name>
    <dbReference type="NCBI Taxonomy" id="1496"/>
    <lineage>
        <taxon>Bacteria</taxon>
        <taxon>Bacillati</taxon>
        <taxon>Bacillota</taxon>
        <taxon>Clostridia</taxon>
        <taxon>Peptostreptococcales</taxon>
        <taxon>Peptostreptococcaceae</taxon>
        <taxon>Clostridioides</taxon>
    </lineage>
</organism>
<reference evidence="2" key="1">
    <citation type="submission" date="2018-06" db="EMBL/GenBank/DDBJ databases">
        <authorList>
            <consortium name="Pathogen Informatics"/>
            <person name="Doyle S."/>
        </authorList>
    </citation>
    <scope>NUCLEOTIDE SEQUENCE</scope>
    <source>
        <strain evidence="2">NCTC13307</strain>
    </source>
</reference>
<accession>A0A381IA89</accession>
<dbReference type="Pfam" id="PF05684">
    <property type="entry name" value="DUF819"/>
    <property type="match status" value="1"/>
</dbReference>
<proteinExistence type="predicted"/>
<evidence type="ECO:0000256" key="1">
    <source>
        <dbReference type="SAM" id="Phobius"/>
    </source>
</evidence>
<dbReference type="InterPro" id="IPR008537">
    <property type="entry name" value="DUF819"/>
</dbReference>
<keyword evidence="1" id="KW-0472">Membrane</keyword>
<keyword evidence="1" id="KW-1133">Transmembrane helix</keyword>
<dbReference type="PANTHER" id="PTHR34289:SF8">
    <property type="entry name" value="DUF819 DOMAIN-CONTAINING PROTEIN"/>
    <property type="match status" value="1"/>
</dbReference>